<dbReference type="Proteomes" id="UP000039865">
    <property type="component" value="Unassembled WGS sequence"/>
</dbReference>
<evidence type="ECO:0000256" key="1">
    <source>
        <dbReference type="SAM" id="Coils"/>
    </source>
</evidence>
<evidence type="ECO:0000313" key="3">
    <source>
        <dbReference type="Proteomes" id="UP000039865"/>
    </source>
</evidence>
<reference evidence="2 3" key="1">
    <citation type="submission" date="2014-06" db="EMBL/GenBank/DDBJ databases">
        <authorList>
            <person name="Swart Estienne"/>
        </authorList>
    </citation>
    <scope>NUCLEOTIDE SEQUENCE [LARGE SCALE GENOMIC DNA]</scope>
    <source>
        <strain evidence="2 3">130c</strain>
    </source>
</reference>
<name>A0A078AP10_STYLE</name>
<organism evidence="2 3">
    <name type="scientific">Stylonychia lemnae</name>
    <name type="common">Ciliate</name>
    <dbReference type="NCBI Taxonomy" id="5949"/>
    <lineage>
        <taxon>Eukaryota</taxon>
        <taxon>Sar</taxon>
        <taxon>Alveolata</taxon>
        <taxon>Ciliophora</taxon>
        <taxon>Intramacronucleata</taxon>
        <taxon>Spirotrichea</taxon>
        <taxon>Stichotrichia</taxon>
        <taxon>Sporadotrichida</taxon>
        <taxon>Oxytrichidae</taxon>
        <taxon>Stylonychinae</taxon>
        <taxon>Stylonychia</taxon>
    </lineage>
</organism>
<dbReference type="InParanoid" id="A0A078AP10"/>
<accession>A0A078AP10</accession>
<protein>
    <submittedName>
        <fullName evidence="2">Uncharacterized protein</fullName>
    </submittedName>
</protein>
<feature type="coiled-coil region" evidence="1">
    <location>
        <begin position="593"/>
        <end position="624"/>
    </location>
</feature>
<dbReference type="OMA" id="EMIVEGY"/>
<proteinExistence type="predicted"/>
<feature type="coiled-coil region" evidence="1">
    <location>
        <begin position="96"/>
        <end position="123"/>
    </location>
</feature>
<sequence length="957" mass="113742">MEDRKRLLIQTLLDQSRELNLHDLQQSVGTDTKTSQVQSSYLNKIKKSQHTRENSLNSINNSTLNPSYQDLIVNQHMQIQHLNSSLMDKDHKIKEITEKLQSMNQYTKEVDQLKSQLLIMEKLVLQENKSQVINKRNQSILFPTQSHSPNIKTSSIAPNQMLQPQKMNAIDDDDQVFIVDQMRLPSPSQKLNLQKIKQKGKSSITSITDLYNLKMPRDNMLKNKDKSLKENSQVDKAQNCPQKLKARVQVLVSEKKKLSSEILPELREQLSSMKENLGEVEKEIEGEKIKNMNLYQQQDNILQEFQSRASSFKNVEDYNTQLKQAIVEQETKNYEIIKENLKYKEVNSKLMEELRIYEQRDFQNDHEIQKFSDELQFLLQKINVKMSETQKLEGFQQIRFLIQSLDYWITDALDKKRQLESQKMIQDEKISTTTENSNFLQKIIDKNQELIVDQLEKIKKQEEVIRQTKHDLNTKIEQEKQIDRQQIALKNLLVNLCQQIDSQLFKNSCKQSKQDFSLEQHIEQLNKSIQEMIAKLKDLDMKFHQQVSETQEVRDKMLCQIQYDKNNISQVMMENQKKLDYFQGENGKQLEIIHQLKIEKQKQEIESENKIRKLEQNIQEMSELQILIKDILCKAFTQIRNVILQKQYLSQQSIKQEMIVEGYESLFEDHYTKKLKGKSIFIKIRKIAIGLIFIRRLRRLQQNKNKDGDSEMKKRIYKRVLDNYMNNRDFWEITLVQSTQFKYIQQTLEQLNSCKEQFTNFIYSTSQQDKQDQDNYFIRLFNQLQQERELIIGQEQQLVNIKNQLEISEMKNQRYHEESIRQFEQNERLSHQLNSIKSKSNQILEEENSHLQKCILEFQDQMREKEQLYSQKIQYLRRDIELKEHQIDSLKKLMKIKGQNDPQAIQHTLSTGQISLGRISSRGSDKIHQVNMHNESKLSQAKKLLHDNFNYSFSENV</sequence>
<keyword evidence="1" id="KW-0175">Coiled coil</keyword>
<keyword evidence="3" id="KW-1185">Reference proteome</keyword>
<evidence type="ECO:0000313" key="2">
    <source>
        <dbReference type="EMBL" id="CDW83052.1"/>
    </source>
</evidence>
<dbReference type="AlphaFoldDB" id="A0A078AP10"/>
<feature type="coiled-coil region" evidence="1">
    <location>
        <begin position="784"/>
        <end position="846"/>
    </location>
</feature>
<dbReference type="EMBL" id="CCKQ01011479">
    <property type="protein sequence ID" value="CDW83052.1"/>
    <property type="molecule type" value="Genomic_DNA"/>
</dbReference>
<feature type="coiled-coil region" evidence="1">
    <location>
        <begin position="263"/>
        <end position="290"/>
    </location>
</feature>
<gene>
    <name evidence="2" type="primary">Contig17136.g18259</name>
    <name evidence="2" type="ORF">STYLEM_12091</name>
</gene>